<feature type="compositionally biased region" description="Pro residues" evidence="1">
    <location>
        <begin position="54"/>
        <end position="63"/>
    </location>
</feature>
<comment type="caution">
    <text evidence="2">The sequence shown here is derived from an EMBL/GenBank/DDBJ whole genome shotgun (WGS) entry which is preliminary data.</text>
</comment>
<sequence>MDDAFLAVLSDHFLGDAILFFGLGGRSREEAHLRRPHCGARQTKRQQRGYSQNPIPPFEHAVPPPIRGIPQMFEKNVSNNIFVVKARR</sequence>
<protein>
    <submittedName>
        <fullName evidence="2">Uncharacterized protein</fullName>
    </submittedName>
</protein>
<proteinExistence type="predicted"/>
<dbReference type="EMBL" id="VSSQ01134831">
    <property type="protein sequence ID" value="MPN60066.1"/>
    <property type="molecule type" value="Genomic_DNA"/>
</dbReference>
<organism evidence="2">
    <name type="scientific">bioreactor metagenome</name>
    <dbReference type="NCBI Taxonomy" id="1076179"/>
    <lineage>
        <taxon>unclassified sequences</taxon>
        <taxon>metagenomes</taxon>
        <taxon>ecological metagenomes</taxon>
    </lineage>
</organism>
<evidence type="ECO:0000313" key="2">
    <source>
        <dbReference type="EMBL" id="MPN60066.1"/>
    </source>
</evidence>
<accession>A0A645J9G1</accession>
<evidence type="ECO:0000256" key="1">
    <source>
        <dbReference type="SAM" id="MobiDB-lite"/>
    </source>
</evidence>
<feature type="compositionally biased region" description="Basic residues" evidence="1">
    <location>
        <begin position="34"/>
        <end position="47"/>
    </location>
</feature>
<feature type="region of interest" description="Disordered" evidence="1">
    <location>
        <begin position="32"/>
        <end position="63"/>
    </location>
</feature>
<name>A0A645J9G1_9ZZZZ</name>
<dbReference type="AlphaFoldDB" id="A0A645J9G1"/>
<reference evidence="2" key="1">
    <citation type="submission" date="2019-08" db="EMBL/GenBank/DDBJ databases">
        <authorList>
            <person name="Kucharzyk K."/>
            <person name="Murdoch R.W."/>
            <person name="Higgins S."/>
            <person name="Loffler F."/>
        </authorList>
    </citation>
    <scope>NUCLEOTIDE SEQUENCE</scope>
</reference>
<gene>
    <name evidence="2" type="ORF">SDC9_207789</name>
</gene>